<reference evidence="3" key="2">
    <citation type="submission" date="2023-04" db="EMBL/GenBank/DDBJ databases">
        <authorList>
            <person name="Bruccoleri R.E."/>
            <person name="Oakeley E.J."/>
            <person name="Faust A.-M."/>
            <person name="Dessus-Babus S."/>
            <person name="Altorfer M."/>
            <person name="Burckhardt D."/>
            <person name="Oertli M."/>
            <person name="Naumann U."/>
            <person name="Petersen F."/>
            <person name="Wong J."/>
        </authorList>
    </citation>
    <scope>NUCLEOTIDE SEQUENCE</scope>
    <source>
        <strain evidence="3">GSM-AAB239-AS_SAM_17_03QT</strain>
        <tissue evidence="3">Leaf</tissue>
    </source>
</reference>
<evidence type="ECO:0000259" key="2">
    <source>
        <dbReference type="Pfam" id="PF03109"/>
    </source>
</evidence>
<protein>
    <recommendedName>
        <fullName evidence="2">ABC1 atypical kinase-like domain-containing protein</fullName>
    </recommendedName>
</protein>
<evidence type="ECO:0000256" key="1">
    <source>
        <dbReference type="ARBA" id="ARBA00009670"/>
    </source>
</evidence>
<dbReference type="InterPro" id="IPR050154">
    <property type="entry name" value="UbiB_kinase"/>
</dbReference>
<feature type="domain" description="ABC1 atypical kinase-like" evidence="2">
    <location>
        <begin position="238"/>
        <end position="493"/>
    </location>
</feature>
<comment type="similarity">
    <text evidence="1">Belongs to the protein kinase superfamily. ADCK protein kinase family.</text>
</comment>
<dbReference type="SUPFAM" id="SSF56112">
    <property type="entry name" value="Protein kinase-like (PK-like)"/>
    <property type="match status" value="1"/>
</dbReference>
<evidence type="ECO:0000313" key="3">
    <source>
        <dbReference type="EMBL" id="KAJ6825039.1"/>
    </source>
</evidence>
<dbReference type="InterPro" id="IPR011009">
    <property type="entry name" value="Kinase-like_dom_sf"/>
</dbReference>
<gene>
    <name evidence="3" type="ORF">M6B38_378240</name>
</gene>
<dbReference type="CDD" id="cd05121">
    <property type="entry name" value="ABC1_ADCK3-like"/>
    <property type="match status" value="1"/>
</dbReference>
<evidence type="ECO:0000313" key="4">
    <source>
        <dbReference type="Proteomes" id="UP001140949"/>
    </source>
</evidence>
<dbReference type="AlphaFoldDB" id="A0AAX6G8P7"/>
<dbReference type="PANTHER" id="PTHR10566:SF123">
    <property type="entry name" value="PROTEIN KINASE SUPERFAMILY PROTEIN"/>
    <property type="match status" value="1"/>
</dbReference>
<dbReference type="PANTHER" id="PTHR10566">
    <property type="entry name" value="CHAPERONE-ACTIVITY OF BC1 COMPLEX CABC1 -RELATED"/>
    <property type="match status" value="1"/>
</dbReference>
<dbReference type="Pfam" id="PF03109">
    <property type="entry name" value="ABC1"/>
    <property type="match status" value="1"/>
</dbReference>
<accession>A0AAX6G8P7</accession>
<dbReference type="Proteomes" id="UP001140949">
    <property type="component" value="Unassembled WGS sequence"/>
</dbReference>
<name>A0AAX6G8P7_IRIPA</name>
<comment type="caution">
    <text evidence="3">The sequence shown here is derived from an EMBL/GenBank/DDBJ whole genome shotgun (WGS) entry which is preliminary data.</text>
</comment>
<organism evidence="3 4">
    <name type="scientific">Iris pallida</name>
    <name type="common">Sweet iris</name>
    <dbReference type="NCBI Taxonomy" id="29817"/>
    <lineage>
        <taxon>Eukaryota</taxon>
        <taxon>Viridiplantae</taxon>
        <taxon>Streptophyta</taxon>
        <taxon>Embryophyta</taxon>
        <taxon>Tracheophyta</taxon>
        <taxon>Spermatophyta</taxon>
        <taxon>Magnoliopsida</taxon>
        <taxon>Liliopsida</taxon>
        <taxon>Asparagales</taxon>
        <taxon>Iridaceae</taxon>
        <taxon>Iridoideae</taxon>
        <taxon>Irideae</taxon>
        <taxon>Iris</taxon>
    </lineage>
</organism>
<proteinExistence type="inferred from homology"/>
<dbReference type="EMBL" id="JANAVB010021796">
    <property type="protein sequence ID" value="KAJ6825039.1"/>
    <property type="molecule type" value="Genomic_DNA"/>
</dbReference>
<dbReference type="InterPro" id="IPR004147">
    <property type="entry name" value="ABC1_dom"/>
</dbReference>
<sequence length="836" mass="94082">MAASCRLPLSVSAASVPAAAKKKKKEEPNSTGGGWAFGEFFRTVRRDREFLSARLRSAADVTAPVRERVSRALSDLVWLRHLEDPKLADRPQTSTAPPKISYQPGLSGMDLLIADLEALKLYAYYLQHASQIWYMPLPEVYDPQQVADYFSCRPHVLVFRILEVFSSFTAAAIKFQISRRFKMNEHGAQRDTTSAYYTGQLLKESMLHLGPTFVKIGQSLSTRPDLIGSEISEALSELHDKIPPFPRPVAMKMIEEEFGCPVESMFSYISEEPVAAASFGQVYRGCTLDGCTVAVKVQRPNLLHTVARDVYILRLGLALLRKAASRKSDLSLYADELGKGLFGELDYTLEAANACMFLDAHSQYSFIAVPKVFRHLTRKRVLTMEWVTGESPSDLFLQSRVSGDNKVGSSGRQQQEARTRLLDLVKKGVEASLVQLLDTGLLHADPHPGNLRYMPDGRIGFLDFGLLCQMERKHQLAMLASIIHIVNGDWGALVYDLTVMDVVKPGTNLHRVTMDLEDALGEVAFEDGIPDIKFSRVLSKILSVAFKYHFSMPPYYTLVLRSLASLEGLALAADPHFKTFQAAYPYVVQKLIYDNSAPMRTILYSVVLNKRREFQWKKILLFLRVGSKRIGTQSINMYSMKNTYEQHRTLQDDVPGIANLILRLLSSKDGAVLRRLLMTANAASLTRDMISRDATFFRQHLSRALADVIYKWMYETLRGVKASARYDHRLVDVEGQQERDAHILLLQKTLHDRRLKVIFYKVLKDIRREPILMLRAIWSCLTVLVTASALALHRFVVNWSETCLSSVAFATKASYSQCIGNSPQPAGVVSQSLSRH</sequence>
<reference evidence="3" key="1">
    <citation type="journal article" date="2023" name="GigaByte">
        <title>Genome assembly of the bearded iris, Iris pallida Lam.</title>
        <authorList>
            <person name="Bruccoleri R.E."/>
            <person name="Oakeley E.J."/>
            <person name="Faust A.M.E."/>
            <person name="Altorfer M."/>
            <person name="Dessus-Babus S."/>
            <person name="Burckhardt D."/>
            <person name="Oertli M."/>
            <person name="Naumann U."/>
            <person name="Petersen F."/>
            <person name="Wong J."/>
        </authorList>
    </citation>
    <scope>NUCLEOTIDE SEQUENCE</scope>
    <source>
        <strain evidence="3">GSM-AAB239-AS_SAM_17_03QT</strain>
    </source>
</reference>
<keyword evidence="4" id="KW-1185">Reference proteome</keyword>